<feature type="region of interest" description="Disordered" evidence="7">
    <location>
        <begin position="321"/>
        <end position="349"/>
    </location>
</feature>
<evidence type="ECO:0000259" key="10">
    <source>
        <dbReference type="PROSITE" id="PS50929"/>
    </source>
</evidence>
<dbReference type="GO" id="GO:0016887">
    <property type="term" value="F:ATP hydrolysis activity"/>
    <property type="evidence" value="ECO:0007669"/>
    <property type="project" value="InterPro"/>
</dbReference>
<feature type="transmembrane region" description="Helical" evidence="8">
    <location>
        <begin position="58"/>
        <end position="76"/>
    </location>
</feature>
<dbReference type="GO" id="GO:0140359">
    <property type="term" value="F:ABC-type transporter activity"/>
    <property type="evidence" value="ECO:0007669"/>
    <property type="project" value="InterPro"/>
</dbReference>
<dbReference type="GO" id="GO:0005886">
    <property type="term" value="C:plasma membrane"/>
    <property type="evidence" value="ECO:0007669"/>
    <property type="project" value="UniProtKB-SubCell"/>
</dbReference>
<dbReference type="InterPro" id="IPR036640">
    <property type="entry name" value="ABC1_TM_sf"/>
</dbReference>
<dbReference type="SUPFAM" id="SSF52540">
    <property type="entry name" value="P-loop containing nucleoside triphosphate hydrolases"/>
    <property type="match status" value="1"/>
</dbReference>
<dbReference type="InterPro" id="IPR039421">
    <property type="entry name" value="Type_1_exporter"/>
</dbReference>
<dbReference type="PROSITE" id="PS50929">
    <property type="entry name" value="ABC_TM1F"/>
    <property type="match status" value="1"/>
</dbReference>
<evidence type="ECO:0000256" key="2">
    <source>
        <dbReference type="ARBA" id="ARBA00022692"/>
    </source>
</evidence>
<protein>
    <submittedName>
        <fullName evidence="11">ATP-binding cassette domain-containing protein</fullName>
    </submittedName>
</protein>
<dbReference type="PANTHER" id="PTHR24221">
    <property type="entry name" value="ATP-BINDING CASSETTE SUB-FAMILY B"/>
    <property type="match status" value="1"/>
</dbReference>
<gene>
    <name evidence="11" type="ORF">FOE67_01590</name>
</gene>
<evidence type="ECO:0000256" key="5">
    <source>
        <dbReference type="ARBA" id="ARBA00022989"/>
    </source>
</evidence>
<dbReference type="Gene3D" id="3.40.50.300">
    <property type="entry name" value="P-loop containing nucleotide triphosphate hydrolases"/>
    <property type="match status" value="1"/>
</dbReference>
<comment type="subcellular location">
    <subcellularLocation>
        <location evidence="1">Cell membrane</location>
        <topology evidence="1">Multi-pass membrane protein</topology>
    </subcellularLocation>
</comment>
<dbReference type="SMART" id="SM00382">
    <property type="entry name" value="AAA"/>
    <property type="match status" value="1"/>
</dbReference>
<evidence type="ECO:0000256" key="8">
    <source>
        <dbReference type="SAM" id="Phobius"/>
    </source>
</evidence>
<name>A0A7W3SZN6_9ACTN</name>
<dbReference type="Pfam" id="PF00005">
    <property type="entry name" value="ABC_tran"/>
    <property type="match status" value="1"/>
</dbReference>
<dbReference type="InterPro" id="IPR011527">
    <property type="entry name" value="ABC1_TM_dom"/>
</dbReference>
<evidence type="ECO:0000313" key="12">
    <source>
        <dbReference type="Proteomes" id="UP000530234"/>
    </source>
</evidence>
<feature type="transmembrane region" description="Helical" evidence="8">
    <location>
        <begin position="24"/>
        <end position="46"/>
    </location>
</feature>
<feature type="compositionally biased region" description="Pro residues" evidence="7">
    <location>
        <begin position="322"/>
        <end position="331"/>
    </location>
</feature>
<dbReference type="AlphaFoldDB" id="A0A7W3SZN6"/>
<feature type="domain" description="ABC transmembrane type-1" evidence="10">
    <location>
        <begin position="37"/>
        <end position="305"/>
    </location>
</feature>
<dbReference type="PANTHER" id="PTHR24221:SF423">
    <property type="entry name" value="ABC TRANSPORTER"/>
    <property type="match status" value="1"/>
</dbReference>
<evidence type="ECO:0000256" key="4">
    <source>
        <dbReference type="ARBA" id="ARBA00022840"/>
    </source>
</evidence>
<reference evidence="12" key="1">
    <citation type="submission" date="2019-10" db="EMBL/GenBank/DDBJ databases">
        <title>Streptomyces sp. nov., a novel actinobacterium isolated from alkaline environment.</title>
        <authorList>
            <person name="Golinska P."/>
        </authorList>
    </citation>
    <scope>NUCLEOTIDE SEQUENCE [LARGE SCALE GENOMIC DNA]</scope>
    <source>
        <strain evidence="12">DSM 42108</strain>
    </source>
</reference>
<dbReference type="EMBL" id="VKHS01000014">
    <property type="protein sequence ID" value="MBB0228237.1"/>
    <property type="molecule type" value="Genomic_DNA"/>
</dbReference>
<comment type="caution">
    <text evidence="11">The sequence shown here is derived from an EMBL/GenBank/DDBJ whole genome shotgun (WGS) entry which is preliminary data.</text>
</comment>
<dbReference type="SUPFAM" id="SSF90123">
    <property type="entry name" value="ABC transporter transmembrane region"/>
    <property type="match status" value="1"/>
</dbReference>
<evidence type="ECO:0000256" key="1">
    <source>
        <dbReference type="ARBA" id="ARBA00004651"/>
    </source>
</evidence>
<keyword evidence="12" id="KW-1185">Reference proteome</keyword>
<keyword evidence="2 8" id="KW-0812">Transmembrane</keyword>
<dbReference type="InterPro" id="IPR017871">
    <property type="entry name" value="ABC_transporter-like_CS"/>
</dbReference>
<dbReference type="GO" id="GO:0005524">
    <property type="term" value="F:ATP binding"/>
    <property type="evidence" value="ECO:0007669"/>
    <property type="project" value="UniProtKB-KW"/>
</dbReference>
<evidence type="ECO:0000256" key="6">
    <source>
        <dbReference type="ARBA" id="ARBA00023136"/>
    </source>
</evidence>
<organism evidence="11 12">
    <name type="scientific">Streptomyces calidiresistens</name>
    <dbReference type="NCBI Taxonomy" id="1485586"/>
    <lineage>
        <taxon>Bacteria</taxon>
        <taxon>Bacillati</taxon>
        <taxon>Actinomycetota</taxon>
        <taxon>Actinomycetes</taxon>
        <taxon>Kitasatosporales</taxon>
        <taxon>Streptomycetaceae</taxon>
        <taxon>Streptomyces</taxon>
    </lineage>
</organism>
<accession>A0A7W3SZN6</accession>
<evidence type="ECO:0000256" key="3">
    <source>
        <dbReference type="ARBA" id="ARBA00022741"/>
    </source>
</evidence>
<feature type="domain" description="ABC transporter" evidence="9">
    <location>
        <begin position="351"/>
        <end position="580"/>
    </location>
</feature>
<evidence type="ECO:0000313" key="11">
    <source>
        <dbReference type="EMBL" id="MBB0228237.1"/>
    </source>
</evidence>
<feature type="transmembrane region" description="Helical" evidence="8">
    <location>
        <begin position="164"/>
        <end position="185"/>
    </location>
</feature>
<proteinExistence type="predicted"/>
<evidence type="ECO:0000259" key="9">
    <source>
        <dbReference type="PROSITE" id="PS50893"/>
    </source>
</evidence>
<dbReference type="Gene3D" id="1.20.1560.10">
    <property type="entry name" value="ABC transporter type 1, transmembrane domain"/>
    <property type="match status" value="1"/>
</dbReference>
<dbReference type="PROSITE" id="PS00211">
    <property type="entry name" value="ABC_TRANSPORTER_1"/>
    <property type="match status" value="1"/>
</dbReference>
<evidence type="ECO:0000256" key="7">
    <source>
        <dbReference type="SAM" id="MobiDB-lite"/>
    </source>
</evidence>
<dbReference type="InterPro" id="IPR003593">
    <property type="entry name" value="AAA+_ATPase"/>
</dbReference>
<keyword evidence="3" id="KW-0547">Nucleotide-binding</keyword>
<feature type="transmembrane region" description="Helical" evidence="8">
    <location>
        <begin position="279"/>
        <end position="301"/>
    </location>
</feature>
<keyword evidence="6 8" id="KW-0472">Membrane</keyword>
<dbReference type="Proteomes" id="UP000530234">
    <property type="component" value="Unassembled WGS sequence"/>
</dbReference>
<dbReference type="InterPro" id="IPR027417">
    <property type="entry name" value="P-loop_NTPase"/>
</dbReference>
<keyword evidence="4 11" id="KW-0067">ATP-binding</keyword>
<sequence length="594" mass="63173">MGGEKLGRSVFGRLVAVLRGSTRAYWALTGLWMLLRVGTLSVGLLFQWFFDELGAEGGVWAIIALVAAVEAARLFLQFGVMINRLEPRVQYGTTTRLRSALLGTALSEPGATSRTVPGESLRTVGEDVEETGFFVAWAPTNLAHWLFVAVAITVMMRIDVTVTAALLSLLFLLALVTAVAHSRFLRHRRETRAASGRVAGALREMFGAVGAVRAATAETRVSAHVARLNAARARAAVREELYAVVQRTVIGNAAPIGIGLLLLLIAGRMGEGTFGVGDLALFAFYLLVLTEALGSMGMLSVRLQRVSVALGRIAGFLGGRLRPPPSHPVPAPRGRGGSEPDRKATASPRRLSVHGLTYHHPGTHRGVEDVDLLMESGTVTVITGRVGSGKTTLLRAVLGLLPPERGEVLWNGRPISDPASSPTAPRLGYTPQVPRLFSGTLRENILLGRDDATFDEAVRLAVLEPDLAAMPDGPDTVVGPRGLRLSGGQIQRVAIARMLAGRPELLVMDDVSSALDTSTERSLWDGLLNGTATVLAVSHRPALLRAADRVVVLDAGRVEALGTYEEVMAVSAEMARLHAATDPPSGARMVEESG</sequence>
<feature type="transmembrane region" description="Helical" evidence="8">
    <location>
        <begin position="248"/>
        <end position="267"/>
    </location>
</feature>
<dbReference type="PROSITE" id="PS50893">
    <property type="entry name" value="ABC_TRANSPORTER_2"/>
    <property type="match status" value="1"/>
</dbReference>
<dbReference type="InterPro" id="IPR003439">
    <property type="entry name" value="ABC_transporter-like_ATP-bd"/>
</dbReference>
<feature type="transmembrane region" description="Helical" evidence="8">
    <location>
        <begin position="142"/>
        <end position="158"/>
    </location>
</feature>
<keyword evidence="5 8" id="KW-1133">Transmembrane helix</keyword>